<reference evidence="3" key="1">
    <citation type="journal article" date="2012" name="Nat. Genet.">
        <title>Lifestyle transitions in plant pathogenic Colletotrichum fungi deciphered by genome and transcriptome analyses.</title>
        <authorList>
            <person name="O'Connell R.J."/>
            <person name="Thon M.R."/>
            <person name="Hacquard S."/>
            <person name="Amyotte S.G."/>
            <person name="Kleemann J."/>
            <person name="Torres M.F."/>
            <person name="Damm U."/>
            <person name="Buiate E.A."/>
            <person name="Epstein L."/>
            <person name="Alkan N."/>
            <person name="Altmueller J."/>
            <person name="Alvarado-Balderrama L."/>
            <person name="Bauser C.A."/>
            <person name="Becker C."/>
            <person name="Birren B.W."/>
            <person name="Chen Z."/>
            <person name="Choi J."/>
            <person name="Crouch J.A."/>
            <person name="Duvick J.P."/>
            <person name="Farman M.A."/>
            <person name="Gan P."/>
            <person name="Heiman D."/>
            <person name="Henrissat B."/>
            <person name="Howard R.J."/>
            <person name="Kabbage M."/>
            <person name="Koch C."/>
            <person name="Kracher B."/>
            <person name="Kubo Y."/>
            <person name="Law A.D."/>
            <person name="Lebrun M.-H."/>
            <person name="Lee Y.-H."/>
            <person name="Miyara I."/>
            <person name="Moore N."/>
            <person name="Neumann U."/>
            <person name="Nordstroem K."/>
            <person name="Panaccione D.G."/>
            <person name="Panstruga R."/>
            <person name="Place M."/>
            <person name="Proctor R.H."/>
            <person name="Prusky D."/>
            <person name="Rech G."/>
            <person name="Reinhardt R."/>
            <person name="Rollins J.A."/>
            <person name="Rounsley S."/>
            <person name="Schardl C.L."/>
            <person name="Schwartz D.C."/>
            <person name="Shenoy N."/>
            <person name="Shirasu K."/>
            <person name="Sikhakolli U.R."/>
            <person name="Stueber K."/>
            <person name="Sukno S.A."/>
            <person name="Sweigard J.A."/>
            <person name="Takano Y."/>
            <person name="Takahara H."/>
            <person name="Trail F."/>
            <person name="van der Does H.C."/>
            <person name="Voll L.M."/>
            <person name="Will I."/>
            <person name="Young S."/>
            <person name="Zeng Q."/>
            <person name="Zhang J."/>
            <person name="Zhou S."/>
            <person name="Dickman M.B."/>
            <person name="Schulze-Lefert P."/>
            <person name="Ver Loren van Themaat E."/>
            <person name="Ma L.-J."/>
            <person name="Vaillancourt L.J."/>
        </authorList>
    </citation>
    <scope>NUCLEOTIDE SEQUENCE [LARGE SCALE GENOMIC DNA]</scope>
    <source>
        <strain evidence="3">IMI 349063</strain>
    </source>
</reference>
<evidence type="ECO:0000256" key="1">
    <source>
        <dbReference type="SAM" id="MobiDB-lite"/>
    </source>
</evidence>
<dbReference type="Proteomes" id="UP000007174">
    <property type="component" value="Unassembled WGS sequence"/>
</dbReference>
<feature type="region of interest" description="Disordered" evidence="1">
    <location>
        <begin position="52"/>
        <end position="94"/>
    </location>
</feature>
<proteinExistence type="predicted"/>
<gene>
    <name evidence="2" type="ORF">CH063_15155</name>
</gene>
<dbReference type="EMBL" id="CACQ02008643">
    <property type="protein sequence ID" value="CCF46385.1"/>
    <property type="molecule type" value="Genomic_DNA"/>
</dbReference>
<dbReference type="HOGENOM" id="CLU_2386037_0_0_1"/>
<evidence type="ECO:0000313" key="3">
    <source>
        <dbReference type="Proteomes" id="UP000007174"/>
    </source>
</evidence>
<accession>H1W1M2</accession>
<name>H1W1M2_COLHI</name>
<organism evidence="2 3">
    <name type="scientific">Colletotrichum higginsianum (strain IMI 349063)</name>
    <name type="common">Crucifer anthracnose fungus</name>
    <dbReference type="NCBI Taxonomy" id="759273"/>
    <lineage>
        <taxon>Eukaryota</taxon>
        <taxon>Fungi</taxon>
        <taxon>Dikarya</taxon>
        <taxon>Ascomycota</taxon>
        <taxon>Pezizomycotina</taxon>
        <taxon>Sordariomycetes</taxon>
        <taxon>Hypocreomycetidae</taxon>
        <taxon>Glomerellales</taxon>
        <taxon>Glomerellaceae</taxon>
        <taxon>Colletotrichum</taxon>
        <taxon>Colletotrichum destructivum species complex</taxon>
    </lineage>
</organism>
<protein>
    <submittedName>
        <fullName evidence="2">Uncharacterized protein</fullName>
    </submittedName>
</protein>
<dbReference type="AlphaFoldDB" id="H1W1M2"/>
<evidence type="ECO:0000313" key="2">
    <source>
        <dbReference type="EMBL" id="CCF46385.1"/>
    </source>
</evidence>
<sequence>MTSSLLAPALALRTTTSNTFRFAAAVPGPPEVTYPLLDVPFLSRADHFVKGPVERTGQPTRGLNEPSVGLDVDRQRRAVPPQRAEHEPVAPVGP</sequence>